<feature type="region of interest" description="Disordered" evidence="1">
    <location>
        <begin position="361"/>
        <end position="393"/>
    </location>
</feature>
<feature type="chain" id="PRO_5038507013" description="DUF5666 domain-containing protein" evidence="2">
    <location>
        <begin position="29"/>
        <end position="393"/>
    </location>
</feature>
<keyword evidence="4" id="KW-1185">Reference proteome</keyword>
<evidence type="ECO:0000313" key="3">
    <source>
        <dbReference type="EMBL" id="ADB51299.1"/>
    </source>
</evidence>
<feature type="region of interest" description="Disordered" evidence="1">
    <location>
        <begin position="250"/>
        <end position="293"/>
    </location>
</feature>
<dbReference type="STRING" id="469383.Cwoe_2880"/>
<dbReference type="KEGG" id="cwo:Cwoe_2880"/>
<dbReference type="Proteomes" id="UP000008229">
    <property type="component" value="Chromosome"/>
</dbReference>
<evidence type="ECO:0000256" key="1">
    <source>
        <dbReference type="SAM" id="MobiDB-lite"/>
    </source>
</evidence>
<feature type="compositionally biased region" description="Acidic residues" evidence="1">
    <location>
        <begin position="368"/>
        <end position="393"/>
    </location>
</feature>
<evidence type="ECO:0000313" key="4">
    <source>
        <dbReference type="Proteomes" id="UP000008229"/>
    </source>
</evidence>
<organism evidence="3 4">
    <name type="scientific">Conexibacter woesei (strain DSM 14684 / CCUG 47730 / CIP 108061 / JCM 11494 / NBRC 100937 / ID131577)</name>
    <dbReference type="NCBI Taxonomy" id="469383"/>
    <lineage>
        <taxon>Bacteria</taxon>
        <taxon>Bacillati</taxon>
        <taxon>Actinomycetota</taxon>
        <taxon>Thermoleophilia</taxon>
        <taxon>Solirubrobacterales</taxon>
        <taxon>Conexibacteraceae</taxon>
        <taxon>Conexibacter</taxon>
    </lineage>
</organism>
<dbReference type="PROSITE" id="PS51318">
    <property type="entry name" value="TAT"/>
    <property type="match status" value="1"/>
</dbReference>
<dbReference type="RefSeq" id="WP_012934350.1">
    <property type="nucleotide sequence ID" value="NC_013739.1"/>
</dbReference>
<feature type="compositionally biased region" description="Gly residues" evidence="1">
    <location>
        <begin position="259"/>
        <end position="276"/>
    </location>
</feature>
<proteinExistence type="predicted"/>
<feature type="compositionally biased region" description="Acidic residues" evidence="1">
    <location>
        <begin position="283"/>
        <end position="293"/>
    </location>
</feature>
<feature type="signal peptide" evidence="2">
    <location>
        <begin position="1"/>
        <end position="28"/>
    </location>
</feature>
<gene>
    <name evidence="3" type="ordered locus">Cwoe_2880</name>
</gene>
<dbReference type="InterPro" id="IPR006311">
    <property type="entry name" value="TAT_signal"/>
</dbReference>
<protein>
    <recommendedName>
        <fullName evidence="5">DUF5666 domain-containing protein</fullName>
    </recommendedName>
</protein>
<dbReference type="AlphaFoldDB" id="D3FAY6"/>
<dbReference type="EMBL" id="CP001854">
    <property type="protein sequence ID" value="ADB51299.1"/>
    <property type="molecule type" value="Genomic_DNA"/>
</dbReference>
<reference evidence="4" key="2">
    <citation type="submission" date="2010-01" db="EMBL/GenBank/DDBJ databases">
        <title>The complete genome of Conexibacter woesei DSM 14684.</title>
        <authorList>
            <consortium name="US DOE Joint Genome Institute (JGI-PGF)"/>
            <person name="Lucas S."/>
            <person name="Copeland A."/>
            <person name="Lapidus A."/>
            <person name="Glavina del Rio T."/>
            <person name="Dalin E."/>
            <person name="Tice H."/>
            <person name="Bruce D."/>
            <person name="Goodwin L."/>
            <person name="Pitluck S."/>
            <person name="Kyrpides N."/>
            <person name="Mavromatis K."/>
            <person name="Ivanova N."/>
            <person name="Mikhailova N."/>
            <person name="Chertkov O."/>
            <person name="Brettin T."/>
            <person name="Detter J.C."/>
            <person name="Han C."/>
            <person name="Larimer F."/>
            <person name="Land M."/>
            <person name="Hauser L."/>
            <person name="Markowitz V."/>
            <person name="Cheng J.-F."/>
            <person name="Hugenholtz P."/>
            <person name="Woyke T."/>
            <person name="Wu D."/>
            <person name="Pukall R."/>
            <person name="Steenblock K."/>
            <person name="Schneider S."/>
            <person name="Klenk H.-P."/>
            <person name="Eisen J.A."/>
        </authorList>
    </citation>
    <scope>NUCLEOTIDE SEQUENCE [LARGE SCALE GENOMIC DNA]</scope>
    <source>
        <strain evidence="4">DSM 14684 / CIP 108061 / JCM 11494 / NBRC 100937 / ID131577</strain>
    </source>
</reference>
<keyword evidence="2" id="KW-0732">Signal</keyword>
<evidence type="ECO:0000256" key="2">
    <source>
        <dbReference type="SAM" id="SignalP"/>
    </source>
</evidence>
<name>D3FAY6_CONWI</name>
<accession>D3FAY6</accession>
<reference evidence="3 4" key="1">
    <citation type="journal article" date="2010" name="Stand. Genomic Sci.">
        <title>Complete genome sequence of Conexibacter woesei type strain (ID131577).</title>
        <authorList>
            <person name="Pukall R."/>
            <person name="Lapidus A."/>
            <person name="Glavina Del Rio T."/>
            <person name="Copeland A."/>
            <person name="Tice H."/>
            <person name="Cheng J.-F."/>
            <person name="Lucas S."/>
            <person name="Chen F."/>
            <person name="Nolan M."/>
            <person name="Bruce D."/>
            <person name="Goodwin L."/>
            <person name="Pitluck S."/>
            <person name="Mavromatis K."/>
            <person name="Ivanova N."/>
            <person name="Ovchinnikova G."/>
            <person name="Pati A."/>
            <person name="Chen A."/>
            <person name="Palaniappan K."/>
            <person name="Land M."/>
            <person name="Hauser L."/>
            <person name="Chang Y.-J."/>
            <person name="Jeffries C.D."/>
            <person name="Chain P."/>
            <person name="Meincke L."/>
            <person name="Sims D."/>
            <person name="Brettin T."/>
            <person name="Detter J.C."/>
            <person name="Rohde M."/>
            <person name="Goeker M."/>
            <person name="Bristow J."/>
            <person name="Eisen J.A."/>
            <person name="Markowitz V."/>
            <person name="Kyrpides N.C."/>
            <person name="Klenk H.-P."/>
            <person name="Hugenholtz P."/>
        </authorList>
    </citation>
    <scope>NUCLEOTIDE SEQUENCE [LARGE SCALE GENOMIC DNA]</scope>
    <source>
        <strain evidence="4">DSM 14684 / CIP 108061 / JCM 11494 / NBRC 100937 / ID131577</strain>
    </source>
</reference>
<evidence type="ECO:0008006" key="5">
    <source>
        <dbReference type="Google" id="ProtNLM"/>
    </source>
</evidence>
<dbReference type="HOGENOM" id="CLU_701530_0_0_11"/>
<sequence precursor="true">MSPAHQCARPKRRALAAAALAAAATAVAGPAAAEADAARTNGDAGAVRVAGTVVAKDAARGTVVTASRTGTVTTLRTASAARYRVGQRIAARASARPDGTYAASGAVTHRRGTATSARVRATLVQRAGGRYLVSAGSSTFAIRTRGRTGTTAAAARAPQVGDVVVADVRLGAAGPTETRITQVGEAAMLELEGIFLGASDDVVRIAVARRGEIAIAVPTDVQVSARAGDEVEALVSVGDGGTFTLVALTREDDEDEEAGAGGGENGGGGEDGSGGGADHEPGTTDDDDRGIDFDAEDGEVEIEGTISALAATAVTVTAGPDASVTCAVPASVSVSAFAVGDEVEMECRVVEGRTFELVSIESERAEVDADDDEADDDDQADDPDDEEDADEDD</sequence>